<evidence type="ECO:0000313" key="2">
    <source>
        <dbReference type="Proteomes" id="UP001187868"/>
    </source>
</evidence>
<dbReference type="PANTHER" id="PTHR34413:SF2">
    <property type="entry name" value="PROPHAGE TAIL FIBER ASSEMBLY PROTEIN HOMOLOG TFAE-RELATED"/>
    <property type="match status" value="1"/>
</dbReference>
<proteinExistence type="predicted"/>
<organism evidence="1 2">
    <name type="scientific">Dickeya solani</name>
    <dbReference type="NCBI Taxonomy" id="1089444"/>
    <lineage>
        <taxon>Bacteria</taxon>
        <taxon>Pseudomonadati</taxon>
        <taxon>Pseudomonadota</taxon>
        <taxon>Gammaproteobacteria</taxon>
        <taxon>Enterobacterales</taxon>
        <taxon>Pectobacteriaceae</taxon>
        <taxon>Dickeya</taxon>
    </lineage>
</organism>
<reference evidence="1 2" key="1">
    <citation type="submission" date="2023-10" db="EMBL/GenBank/DDBJ databases">
        <title>Clonality and diversity in the soft rot Dickeya solani phytopathogen.</title>
        <authorList>
            <person name="Pedron J."/>
            <person name="Van Gijisegem F."/>
            <person name="Portier P."/>
            <person name="Taghouti G."/>
        </authorList>
    </citation>
    <scope>NUCLEOTIDE SEQUENCE [LARGE SCALE GENOMIC DNA]</scope>
    <source>
        <strain evidence="1 2">FVG2-MFV017-A9</strain>
    </source>
</reference>
<dbReference type="InterPro" id="IPR003458">
    <property type="entry name" value="Phage_T4_Gp38_tail_assem"/>
</dbReference>
<accession>A0ABU4EHC8</accession>
<comment type="caution">
    <text evidence="1">The sequence shown here is derived from an EMBL/GenBank/DDBJ whole genome shotgun (WGS) entry which is preliminary data.</text>
</comment>
<gene>
    <name evidence="1" type="ORF">RUJ08_15015</name>
</gene>
<name>A0ABU4EHC8_9GAMM</name>
<dbReference type="RefSeq" id="WP_155518177.1">
    <property type="nucleotide sequence ID" value="NZ_CP104920.1"/>
</dbReference>
<sequence length="159" mass="17584">MKFSVKTQGFYPSDIDYGDSLPTDAETITNEQYVAFFDALNTSAANFVVVYNDGGGMKLSPVRPDAYHYWDAAACEWVIIDAAQQQKKADQISAASLKKSQLLDEATKSIAPLQDAVDLDIATDDEKSQLTAWKKYRVLLNRVDTSIAPGITWPEKPTL</sequence>
<keyword evidence="2" id="KW-1185">Reference proteome</keyword>
<protein>
    <submittedName>
        <fullName evidence="1">Tail fiber assembly protein</fullName>
    </submittedName>
</protein>
<dbReference type="InterPro" id="IPR051220">
    <property type="entry name" value="TFA_Chaperone"/>
</dbReference>
<dbReference type="EMBL" id="JAWLLM010000016">
    <property type="protein sequence ID" value="MDV7043436.1"/>
    <property type="molecule type" value="Genomic_DNA"/>
</dbReference>
<dbReference type="Pfam" id="PF02413">
    <property type="entry name" value="Caudo_TAP"/>
    <property type="match status" value="1"/>
</dbReference>
<evidence type="ECO:0000313" key="1">
    <source>
        <dbReference type="EMBL" id="MDV7043436.1"/>
    </source>
</evidence>
<dbReference type="PANTHER" id="PTHR34413">
    <property type="entry name" value="PROPHAGE TAIL FIBER ASSEMBLY PROTEIN HOMOLOG TFAE-RELATED-RELATED"/>
    <property type="match status" value="1"/>
</dbReference>
<dbReference type="Proteomes" id="UP001187868">
    <property type="component" value="Unassembled WGS sequence"/>
</dbReference>